<dbReference type="EMBL" id="JACGCM010002207">
    <property type="protein sequence ID" value="KAF6143349.1"/>
    <property type="molecule type" value="Genomic_DNA"/>
</dbReference>
<accession>A0A7J7LLA1</accession>
<protein>
    <submittedName>
        <fullName evidence="2">Uncharacterized protein</fullName>
    </submittedName>
</protein>
<sequence length="193" mass="21788">LNGHGTGRYATGPVRNDFIDTTISDVTADLNMKDENNVPTEQADFIEDINTCFTAHHFEPSQAEHSIPQTEQYTPYHFAQSAPQPMQSASQSESSLRSGKNKRKVEDTLDKLDQLIEVIKTQGEREELAKQDTRGNKLSEVLDQRLLIIFWDLYVMASSVITPEDVLETLMNDGTVDAMRLKIINQLKSNDDM</sequence>
<feature type="region of interest" description="Disordered" evidence="1">
    <location>
        <begin position="79"/>
        <end position="104"/>
    </location>
</feature>
<proteinExistence type="predicted"/>
<feature type="non-terminal residue" evidence="2">
    <location>
        <position position="1"/>
    </location>
</feature>
<evidence type="ECO:0000313" key="2">
    <source>
        <dbReference type="EMBL" id="KAF6143349.1"/>
    </source>
</evidence>
<comment type="caution">
    <text evidence="2">The sequence shown here is derived from an EMBL/GenBank/DDBJ whole genome shotgun (WGS) entry which is preliminary data.</text>
</comment>
<dbReference type="PANTHER" id="PTHR34356">
    <property type="entry name" value="ANTIGENIC HEAT-STABLE PROTEIN"/>
    <property type="match status" value="1"/>
</dbReference>
<dbReference type="AlphaFoldDB" id="A0A7J7LLA1"/>
<keyword evidence="3" id="KW-1185">Reference proteome</keyword>
<reference evidence="2 3" key="1">
    <citation type="journal article" date="2020" name="IScience">
        <title>Genome Sequencing of the Endangered Kingdonia uniflora (Circaeasteraceae, Ranunculales) Reveals Potential Mechanisms of Evolutionary Specialization.</title>
        <authorList>
            <person name="Sun Y."/>
            <person name="Deng T."/>
            <person name="Zhang A."/>
            <person name="Moore M.J."/>
            <person name="Landis J.B."/>
            <person name="Lin N."/>
            <person name="Zhang H."/>
            <person name="Zhang X."/>
            <person name="Huang J."/>
            <person name="Zhang X."/>
            <person name="Sun H."/>
            <person name="Wang H."/>
        </authorList>
    </citation>
    <scope>NUCLEOTIDE SEQUENCE [LARGE SCALE GENOMIC DNA]</scope>
    <source>
        <strain evidence="2">TB1705</strain>
        <tissue evidence="2">Leaf</tissue>
    </source>
</reference>
<evidence type="ECO:0000313" key="3">
    <source>
        <dbReference type="Proteomes" id="UP000541444"/>
    </source>
</evidence>
<dbReference type="PANTHER" id="PTHR34356:SF1">
    <property type="entry name" value="ANTIGENIC HEAT-STABLE PROTEIN"/>
    <property type="match status" value="1"/>
</dbReference>
<organism evidence="2 3">
    <name type="scientific">Kingdonia uniflora</name>
    <dbReference type="NCBI Taxonomy" id="39325"/>
    <lineage>
        <taxon>Eukaryota</taxon>
        <taxon>Viridiplantae</taxon>
        <taxon>Streptophyta</taxon>
        <taxon>Embryophyta</taxon>
        <taxon>Tracheophyta</taxon>
        <taxon>Spermatophyta</taxon>
        <taxon>Magnoliopsida</taxon>
        <taxon>Ranunculales</taxon>
        <taxon>Circaeasteraceae</taxon>
        <taxon>Kingdonia</taxon>
    </lineage>
</organism>
<evidence type="ECO:0000256" key="1">
    <source>
        <dbReference type="SAM" id="MobiDB-lite"/>
    </source>
</evidence>
<dbReference type="Proteomes" id="UP000541444">
    <property type="component" value="Unassembled WGS sequence"/>
</dbReference>
<gene>
    <name evidence="2" type="ORF">GIB67_001293</name>
</gene>
<name>A0A7J7LLA1_9MAGN</name>
<dbReference type="OrthoDB" id="1937134at2759"/>
<feature type="compositionally biased region" description="Low complexity" evidence="1">
    <location>
        <begin position="79"/>
        <end position="95"/>
    </location>
</feature>